<dbReference type="AlphaFoldDB" id="K8W4R3"/>
<reference evidence="3 4" key="1">
    <citation type="journal article" date="2012" name="BMC Genomics">
        <title>Comparative genomics of bacteria in the genus Providencia isolated from wild Drosophila melanogaster.</title>
        <authorList>
            <person name="Galac M.R."/>
            <person name="Lazzaro B.P."/>
        </authorList>
    </citation>
    <scope>NUCLEOTIDE SEQUENCE [LARGE SCALE GENOMIC DNA]</scope>
    <source>
        <strain evidence="3 4">DSM 19967</strain>
    </source>
</reference>
<dbReference type="PATRIC" id="fig|1141660.3.peg.2269"/>
<protein>
    <recommendedName>
        <fullName evidence="5">Lipoprotein</fullName>
    </recommendedName>
</protein>
<evidence type="ECO:0008006" key="5">
    <source>
        <dbReference type="Google" id="ProtNLM"/>
    </source>
</evidence>
<feature type="region of interest" description="Disordered" evidence="1">
    <location>
        <begin position="26"/>
        <end position="51"/>
    </location>
</feature>
<evidence type="ECO:0000313" key="3">
    <source>
        <dbReference type="EMBL" id="EKT55583.1"/>
    </source>
</evidence>
<keyword evidence="4" id="KW-1185">Reference proteome</keyword>
<dbReference type="Proteomes" id="UP000010290">
    <property type="component" value="Chromosome"/>
</dbReference>
<name>K8W4R3_9GAMM</name>
<feature type="chain" id="PRO_5003920851" description="Lipoprotein" evidence="2">
    <location>
        <begin position="20"/>
        <end position="74"/>
    </location>
</feature>
<dbReference type="EMBL" id="AKKN01000010">
    <property type="protein sequence ID" value="EKT55583.1"/>
    <property type="molecule type" value="Genomic_DNA"/>
</dbReference>
<accession>K8W4R3</accession>
<gene>
    <name evidence="3" type="ORF">OO7_11384</name>
</gene>
<comment type="caution">
    <text evidence="3">The sequence shown here is derived from an EMBL/GenBank/DDBJ whole genome shotgun (WGS) entry which is preliminary data.</text>
</comment>
<dbReference type="OrthoDB" id="6456807at2"/>
<feature type="signal peptide" evidence="2">
    <location>
        <begin position="1"/>
        <end position="19"/>
    </location>
</feature>
<sequence length="74" mass="8691">MKLTYTLLCILMVSGCSFSPTFDPDYEPNSSTWPKPNKDARTSEQKRIDRDAVHEQQRAIMRGERPDYDVFDKY</sequence>
<dbReference type="PROSITE" id="PS51257">
    <property type="entry name" value="PROKAR_LIPOPROTEIN"/>
    <property type="match status" value="1"/>
</dbReference>
<organism evidence="3 4">
    <name type="scientific">Providencia sneebia DSM 19967</name>
    <dbReference type="NCBI Taxonomy" id="1141660"/>
    <lineage>
        <taxon>Bacteria</taxon>
        <taxon>Pseudomonadati</taxon>
        <taxon>Pseudomonadota</taxon>
        <taxon>Gammaproteobacteria</taxon>
        <taxon>Enterobacterales</taxon>
        <taxon>Morganellaceae</taxon>
        <taxon>Providencia</taxon>
    </lineage>
</organism>
<evidence type="ECO:0000313" key="4">
    <source>
        <dbReference type="Proteomes" id="UP000010290"/>
    </source>
</evidence>
<proteinExistence type="predicted"/>
<evidence type="ECO:0000256" key="2">
    <source>
        <dbReference type="SAM" id="SignalP"/>
    </source>
</evidence>
<feature type="compositionally biased region" description="Basic and acidic residues" evidence="1">
    <location>
        <begin position="36"/>
        <end position="51"/>
    </location>
</feature>
<dbReference type="RefSeq" id="WP_008916054.1">
    <property type="nucleotide sequence ID" value="NZ_CM001773.1"/>
</dbReference>
<evidence type="ECO:0000256" key="1">
    <source>
        <dbReference type="SAM" id="MobiDB-lite"/>
    </source>
</evidence>
<keyword evidence="2" id="KW-0732">Signal</keyword>
<dbReference type="HOGENOM" id="CLU_2524882_0_0_6"/>